<dbReference type="CDD" id="cd06222">
    <property type="entry name" value="RNase_H_like"/>
    <property type="match status" value="1"/>
</dbReference>
<dbReference type="GO" id="GO:0003676">
    <property type="term" value="F:nucleic acid binding"/>
    <property type="evidence" value="ECO:0007669"/>
    <property type="project" value="InterPro"/>
</dbReference>
<comment type="caution">
    <text evidence="2">The sequence shown here is derived from an EMBL/GenBank/DDBJ whole genome shotgun (WGS) entry which is preliminary data.</text>
</comment>
<dbReference type="PANTHER" id="PTHR47074:SF11">
    <property type="entry name" value="REVERSE TRANSCRIPTASE-LIKE PROTEIN"/>
    <property type="match status" value="1"/>
</dbReference>
<keyword evidence="3" id="KW-1185">Reference proteome</keyword>
<dbReference type="InterPro" id="IPR044730">
    <property type="entry name" value="RNase_H-like_dom_plant"/>
</dbReference>
<proteinExistence type="predicted"/>
<dbReference type="Pfam" id="PF13456">
    <property type="entry name" value="RVT_3"/>
    <property type="match status" value="1"/>
</dbReference>
<dbReference type="Proteomes" id="UP001281410">
    <property type="component" value="Unassembled WGS sequence"/>
</dbReference>
<gene>
    <name evidence="2" type="ORF">Dsin_029054</name>
</gene>
<feature type="domain" description="RNase H type-1" evidence="1">
    <location>
        <begin position="52"/>
        <end position="156"/>
    </location>
</feature>
<accession>A0AAD9ZRL6</accession>
<dbReference type="InterPro" id="IPR052929">
    <property type="entry name" value="RNase_H-like_EbsB-rel"/>
</dbReference>
<dbReference type="EMBL" id="JANJYJ010000009">
    <property type="protein sequence ID" value="KAK3189493.1"/>
    <property type="molecule type" value="Genomic_DNA"/>
</dbReference>
<evidence type="ECO:0000259" key="1">
    <source>
        <dbReference type="Pfam" id="PF13456"/>
    </source>
</evidence>
<protein>
    <recommendedName>
        <fullName evidence="1">RNase H type-1 domain-containing protein</fullName>
    </recommendedName>
</protein>
<name>A0AAD9ZRL6_9ROSI</name>
<dbReference type="PANTHER" id="PTHR47074">
    <property type="entry name" value="BNAC02G40300D PROTEIN"/>
    <property type="match status" value="1"/>
</dbReference>
<dbReference type="AlphaFoldDB" id="A0AAD9ZRL6"/>
<dbReference type="InterPro" id="IPR002156">
    <property type="entry name" value="RNaseH_domain"/>
</dbReference>
<organism evidence="2 3">
    <name type="scientific">Dipteronia sinensis</name>
    <dbReference type="NCBI Taxonomy" id="43782"/>
    <lineage>
        <taxon>Eukaryota</taxon>
        <taxon>Viridiplantae</taxon>
        <taxon>Streptophyta</taxon>
        <taxon>Embryophyta</taxon>
        <taxon>Tracheophyta</taxon>
        <taxon>Spermatophyta</taxon>
        <taxon>Magnoliopsida</taxon>
        <taxon>eudicotyledons</taxon>
        <taxon>Gunneridae</taxon>
        <taxon>Pentapetalae</taxon>
        <taxon>rosids</taxon>
        <taxon>malvids</taxon>
        <taxon>Sapindales</taxon>
        <taxon>Sapindaceae</taxon>
        <taxon>Hippocastanoideae</taxon>
        <taxon>Acereae</taxon>
        <taxon>Dipteronia</taxon>
    </lineage>
</organism>
<evidence type="ECO:0000313" key="2">
    <source>
        <dbReference type="EMBL" id="KAK3189493.1"/>
    </source>
</evidence>
<evidence type="ECO:0000313" key="3">
    <source>
        <dbReference type="Proteomes" id="UP001281410"/>
    </source>
</evidence>
<sequence>MYEICRLCKNSKQALNTRSSLVSSRSCPNWIAPPPGRLKLNTAVALRKDGWSIGVGAAIWDDKGLVIAAQSNQLVGSFNADVGELIALREGLLLALFYNLQVDFAEVVSPTVVSFLNDPTPLVGESKFIVQDIKSMFLAIGICKSLAISKSGNSLALRLELLAFSSAR</sequence>
<dbReference type="GO" id="GO:0004523">
    <property type="term" value="F:RNA-DNA hybrid ribonuclease activity"/>
    <property type="evidence" value="ECO:0007669"/>
    <property type="project" value="InterPro"/>
</dbReference>
<reference evidence="2" key="1">
    <citation type="journal article" date="2023" name="Plant J.">
        <title>Genome sequences and population genomics provide insights into the demographic history, inbreeding, and mutation load of two 'living fossil' tree species of Dipteronia.</title>
        <authorList>
            <person name="Feng Y."/>
            <person name="Comes H.P."/>
            <person name="Chen J."/>
            <person name="Zhu S."/>
            <person name="Lu R."/>
            <person name="Zhang X."/>
            <person name="Li P."/>
            <person name="Qiu J."/>
            <person name="Olsen K.M."/>
            <person name="Qiu Y."/>
        </authorList>
    </citation>
    <scope>NUCLEOTIDE SEQUENCE</scope>
    <source>
        <strain evidence="2">NBL</strain>
    </source>
</reference>